<comment type="function">
    <text evidence="5">Plays a role in cell envelope biogenesis, maintenance of cell envelope integrity and membrane homeostasis.</text>
</comment>
<evidence type="ECO:0000313" key="6">
    <source>
        <dbReference type="EMBL" id="EEO29133.1"/>
    </source>
</evidence>
<dbReference type="HOGENOM" id="CLU_089554_2_0_4"/>
<dbReference type="eggNOG" id="COG2917">
    <property type="taxonomic scope" value="Bacteria"/>
</dbReference>
<keyword evidence="7" id="KW-1185">Reference proteome</keyword>
<dbReference type="PANTHER" id="PTHR36917:SF1">
    <property type="entry name" value="INNER MEMBRANE-SPANNING PROTEIN YCIB"/>
    <property type="match status" value="1"/>
</dbReference>
<sequence>MKFLFDLFPVILFFGSFSWAKSHIATAQAIADKYLSMFVAGNSIPESSVPILLATALAIVASVLQIVYLLARRRKIEATLWVSLIVITVFGGATIYFGSEEFIKWKPTVLYWLFGAALLIASLAFRKNLIRSMMEKKVQLPDPVWKKLNVAWIVFFAFMGVLNLYVAFWGGYETATWVSFKLFGGMGLMFLFVIGQSIYLSRHLKDAR</sequence>
<dbReference type="NCBIfam" id="NF001325">
    <property type="entry name" value="PRK00259.1-3"/>
    <property type="match status" value="1"/>
</dbReference>
<dbReference type="RefSeq" id="WP_005879440.1">
    <property type="nucleotide sequence ID" value="NZ_CP019430.1"/>
</dbReference>
<evidence type="ECO:0000313" key="7">
    <source>
        <dbReference type="Proteomes" id="UP000005089"/>
    </source>
</evidence>
<keyword evidence="1 5" id="KW-1003">Cell membrane</keyword>
<comment type="similarity">
    <text evidence="5">Belongs to the YciB family.</text>
</comment>
<evidence type="ECO:0000256" key="3">
    <source>
        <dbReference type="ARBA" id="ARBA00022989"/>
    </source>
</evidence>
<feature type="transmembrane region" description="Helical" evidence="5">
    <location>
        <begin position="109"/>
        <end position="129"/>
    </location>
</feature>
<comment type="subcellular location">
    <subcellularLocation>
        <location evidence="5">Cell inner membrane</location>
        <topology evidence="5">Multi-pass membrane protein</topology>
    </subcellularLocation>
</comment>
<keyword evidence="2 5" id="KW-0812">Transmembrane</keyword>
<protein>
    <recommendedName>
        <fullName evidence="5">Inner membrane-spanning protein YciB</fullName>
    </recommendedName>
</protein>
<evidence type="ECO:0000256" key="5">
    <source>
        <dbReference type="HAMAP-Rule" id="MF_00189"/>
    </source>
</evidence>
<accession>C3X7F7</accession>
<dbReference type="Pfam" id="PF04279">
    <property type="entry name" value="IspA"/>
    <property type="match status" value="1"/>
</dbReference>
<dbReference type="GeneID" id="77135945"/>
<dbReference type="OrthoDB" id="9788219at2"/>
<feature type="transmembrane region" description="Helical" evidence="5">
    <location>
        <begin position="78"/>
        <end position="97"/>
    </location>
</feature>
<dbReference type="HAMAP" id="MF_00189">
    <property type="entry name" value="YciB"/>
    <property type="match status" value="1"/>
</dbReference>
<keyword evidence="5" id="KW-0997">Cell inner membrane</keyword>
<proteinExistence type="inferred from homology"/>
<reference evidence="6 7" key="1">
    <citation type="submission" date="2009-02" db="EMBL/GenBank/DDBJ databases">
        <title>The Genome Sequence of Oxalobacter formigenes OXCC13.</title>
        <authorList>
            <consortium name="The Broad Institute Genome Sequencing Platform"/>
            <person name="Ward D."/>
            <person name="Young S.K."/>
            <person name="Kodira C.D."/>
            <person name="Zeng Q."/>
            <person name="Koehrsen M."/>
            <person name="Alvarado L."/>
            <person name="Berlin A."/>
            <person name="Borenstein D."/>
            <person name="Chen Z."/>
            <person name="Engels R."/>
            <person name="Freedman E."/>
            <person name="Gellesch M."/>
            <person name="Goldberg J."/>
            <person name="Griggs A."/>
            <person name="Gujja S."/>
            <person name="Heiman D."/>
            <person name="Hepburn T."/>
            <person name="Howarth C."/>
            <person name="Jen D."/>
            <person name="Larson L."/>
            <person name="Lewis B."/>
            <person name="Mehta T."/>
            <person name="Park D."/>
            <person name="Pearson M."/>
            <person name="Roberts A."/>
            <person name="Saif S."/>
            <person name="Shea T."/>
            <person name="Shenoy N."/>
            <person name="Sisk P."/>
            <person name="Stolte C."/>
            <person name="Sykes S."/>
            <person name="Walk T."/>
            <person name="White J."/>
            <person name="Yandava C."/>
            <person name="Allison M.J."/>
            <person name="Lander E."/>
            <person name="Nusbaum C."/>
            <person name="Galagan J."/>
            <person name="Birren B."/>
        </authorList>
    </citation>
    <scope>NUCLEOTIDE SEQUENCE [LARGE SCALE GENOMIC DNA]</scope>
    <source>
        <strain evidence="6 7">OXCC13</strain>
    </source>
</reference>
<feature type="transmembrane region" description="Helical" evidence="5">
    <location>
        <begin position="51"/>
        <end position="71"/>
    </location>
</feature>
<dbReference type="GO" id="GO:0005886">
    <property type="term" value="C:plasma membrane"/>
    <property type="evidence" value="ECO:0007669"/>
    <property type="project" value="UniProtKB-SubCell"/>
</dbReference>
<dbReference type="Proteomes" id="UP000005089">
    <property type="component" value="Unassembled WGS sequence"/>
</dbReference>
<dbReference type="AlphaFoldDB" id="C3X7F7"/>
<keyword evidence="4 5" id="KW-0472">Membrane</keyword>
<feature type="transmembrane region" description="Helical" evidence="5">
    <location>
        <begin position="150"/>
        <end position="172"/>
    </location>
</feature>
<name>C3X7F7_OXAFO</name>
<dbReference type="STRING" id="847.BRW83_2118"/>
<feature type="transmembrane region" description="Helical" evidence="5">
    <location>
        <begin position="178"/>
        <end position="200"/>
    </location>
</feature>
<dbReference type="EMBL" id="GG658170">
    <property type="protein sequence ID" value="EEO29133.1"/>
    <property type="molecule type" value="Genomic_DNA"/>
</dbReference>
<organism evidence="6 7">
    <name type="scientific">Oxalobacter formigenes OXCC13</name>
    <dbReference type="NCBI Taxonomy" id="556269"/>
    <lineage>
        <taxon>Bacteria</taxon>
        <taxon>Pseudomonadati</taxon>
        <taxon>Pseudomonadota</taxon>
        <taxon>Betaproteobacteria</taxon>
        <taxon>Burkholderiales</taxon>
        <taxon>Oxalobacteraceae</taxon>
        <taxon>Oxalobacter</taxon>
    </lineage>
</organism>
<keyword evidence="3 5" id="KW-1133">Transmembrane helix</keyword>
<evidence type="ECO:0000256" key="4">
    <source>
        <dbReference type="ARBA" id="ARBA00023136"/>
    </source>
</evidence>
<gene>
    <name evidence="6" type="primary">ispZ</name>
    <name evidence="5" type="synonym">yciB</name>
    <name evidence="6" type="ORF">OFBG_00161</name>
</gene>
<evidence type="ECO:0000256" key="1">
    <source>
        <dbReference type="ARBA" id="ARBA00022475"/>
    </source>
</evidence>
<dbReference type="PANTHER" id="PTHR36917">
    <property type="entry name" value="INTRACELLULAR SEPTATION PROTEIN A-RELATED"/>
    <property type="match status" value="1"/>
</dbReference>
<evidence type="ECO:0000256" key="2">
    <source>
        <dbReference type="ARBA" id="ARBA00022692"/>
    </source>
</evidence>
<dbReference type="InterPro" id="IPR006008">
    <property type="entry name" value="YciB"/>
</dbReference>